<evidence type="ECO:0008006" key="6">
    <source>
        <dbReference type="Google" id="ProtNLM"/>
    </source>
</evidence>
<dbReference type="EMBL" id="MLHW01000009">
    <property type="protein sequence ID" value="OHT52350.1"/>
    <property type="molecule type" value="Genomic_DNA"/>
</dbReference>
<keyword evidence="1" id="KW-0732">Signal</keyword>
<reference evidence="2 4" key="1">
    <citation type="submission" date="2016-10" db="EMBL/GenBank/DDBJ databases">
        <title>Evaluation of Human, Animal and Environmental Mycobacterium chelonae Isolates by Core Genome Phylogenomic Analysis, Targeted Gene Comparison, and Anti-microbial Susceptibility Patterns: A Tale of Mistaken Identities.</title>
        <authorList>
            <person name="Fogelson S.B."/>
            <person name="Camus A.C."/>
            <person name="Lorenz W."/>
            <person name="Vasireddy R."/>
            <person name="Vasireddy S."/>
            <person name="Smith T."/>
            <person name="Brown-Elliott B.A."/>
            <person name="Wallace R.J.Jr."/>
            <person name="Hasan N.A."/>
            <person name="Reischl U."/>
            <person name="Sanchez S."/>
        </authorList>
    </citation>
    <scope>NUCLEOTIDE SEQUENCE [LARGE SCALE GENOMIC DNA]</scope>
    <source>
        <strain evidence="2 4">42895</strain>
    </source>
</reference>
<feature type="signal peptide" evidence="1">
    <location>
        <begin position="1"/>
        <end position="25"/>
    </location>
</feature>
<sequence length="163" mass="16369">MRTLPILGAVTSAIAALMLAGVASADPDTPNPLDPSGLPNVNGLTPVSPLEYSVLADTAYGFTIPGGISCMIKRADASYGCSGPLPGAPNGANLVSGSNAPGFASTDRPIYGLGGDVFKPLAPGHRLSYREVSCGLDGGGTLTCVNNRWQNGFVVGPGGSYTT</sequence>
<dbReference type="Proteomes" id="UP000317728">
    <property type="component" value="Chromosome"/>
</dbReference>
<gene>
    <name evidence="2" type="ORF">BKG62_11095</name>
    <name evidence="3" type="ORF">FJK96_20460</name>
</gene>
<protein>
    <recommendedName>
        <fullName evidence="6">Secreted protein</fullName>
    </recommendedName>
</protein>
<evidence type="ECO:0000313" key="3">
    <source>
        <dbReference type="EMBL" id="QDF72299.1"/>
    </source>
</evidence>
<organism evidence="2 4">
    <name type="scientific">Mycobacteroides chelonae</name>
    <name type="common">Mycobacterium chelonae</name>
    <dbReference type="NCBI Taxonomy" id="1774"/>
    <lineage>
        <taxon>Bacteria</taxon>
        <taxon>Bacillati</taxon>
        <taxon>Actinomycetota</taxon>
        <taxon>Actinomycetes</taxon>
        <taxon>Mycobacteriales</taxon>
        <taxon>Mycobacteriaceae</taxon>
        <taxon>Mycobacteroides</taxon>
    </lineage>
</organism>
<dbReference type="OrthoDB" id="4628477at2"/>
<name>A0A0E3XRP1_MYCCH</name>
<dbReference type="RefSeq" id="WP_046254735.1">
    <property type="nucleotide sequence ID" value="NZ_BSAK01000012.1"/>
</dbReference>
<accession>A0A0E3XRP1</accession>
<evidence type="ECO:0000256" key="1">
    <source>
        <dbReference type="SAM" id="SignalP"/>
    </source>
</evidence>
<dbReference type="Proteomes" id="UP000180113">
    <property type="component" value="Unassembled WGS sequence"/>
</dbReference>
<evidence type="ECO:0000313" key="4">
    <source>
        <dbReference type="Proteomes" id="UP000180113"/>
    </source>
</evidence>
<evidence type="ECO:0000313" key="2">
    <source>
        <dbReference type="EMBL" id="OHT52350.1"/>
    </source>
</evidence>
<evidence type="ECO:0000313" key="5">
    <source>
        <dbReference type="Proteomes" id="UP000317728"/>
    </source>
</evidence>
<proteinExistence type="predicted"/>
<dbReference type="EMBL" id="CP041150">
    <property type="protein sequence ID" value="QDF72299.1"/>
    <property type="molecule type" value="Genomic_DNA"/>
</dbReference>
<feature type="chain" id="PRO_5011849819" description="Secreted protein" evidence="1">
    <location>
        <begin position="26"/>
        <end position="163"/>
    </location>
</feature>
<dbReference type="AlphaFoldDB" id="A0A0E3XRP1"/>
<dbReference type="GeneID" id="31681489"/>
<reference evidence="3 5" key="2">
    <citation type="submission" date="2019-06" db="EMBL/GenBank/DDBJ databases">
        <title>Whole geneome sequnce of Mycobacteroides chelonae M77 isolated from bovine milk from Meghalaya, India.</title>
        <authorList>
            <person name="Vise E."/>
            <person name="Das S."/>
            <person name="Garg A."/>
            <person name="Ghatak S."/>
            <person name="Shakuntala I."/>
            <person name="Milton A.A.P."/>
            <person name="Karam A."/>
            <person name="Sanjukta R."/>
            <person name="Puro K."/>
            <person name="Sen A."/>
        </authorList>
    </citation>
    <scope>NUCLEOTIDE SEQUENCE [LARGE SCALE GENOMIC DNA]</scope>
    <source>
        <strain evidence="3 5">M77</strain>
    </source>
</reference>